<evidence type="ECO:0000259" key="1">
    <source>
        <dbReference type="Pfam" id="PF03976"/>
    </source>
</evidence>
<dbReference type="NCBIfam" id="TIGR03708">
    <property type="entry name" value="poly_P_AMP_trns"/>
    <property type="match status" value="1"/>
</dbReference>
<organism evidence="2 3">
    <name type="scientific">Aminithiophilus ramosus</name>
    <dbReference type="NCBI Taxonomy" id="3029084"/>
    <lineage>
        <taxon>Bacteria</taxon>
        <taxon>Thermotogati</taxon>
        <taxon>Synergistota</taxon>
        <taxon>Synergistia</taxon>
        <taxon>Synergistales</taxon>
        <taxon>Aminithiophilaceae</taxon>
        <taxon>Aminithiophilus</taxon>
    </lineage>
</organism>
<protein>
    <submittedName>
        <fullName evidence="2">Polyphosphate:AMP phosphotransferase</fullName>
    </submittedName>
</protein>
<evidence type="ECO:0000313" key="2">
    <source>
        <dbReference type="EMBL" id="QTX31394.1"/>
    </source>
</evidence>
<evidence type="ECO:0000313" key="3">
    <source>
        <dbReference type="Proteomes" id="UP000671879"/>
    </source>
</evidence>
<dbReference type="GO" id="GO:0043751">
    <property type="term" value="F:polyphosphate:AMP phosphotransferase activity"/>
    <property type="evidence" value="ECO:0007669"/>
    <property type="project" value="InterPro"/>
</dbReference>
<dbReference type="Gene3D" id="3.40.50.300">
    <property type="entry name" value="P-loop containing nucleotide triphosphate hydrolases"/>
    <property type="match status" value="2"/>
</dbReference>
<keyword evidence="3" id="KW-1185">Reference proteome</keyword>
<sequence>MLRMIDLSKKMKRGEAAPLLEGLTQEIGALQRDFLRRKIPSVVIVEGWAASGRGRLVNTLLLALDPRGYSFHYVEPSHRDSTSLIPYWRLVPAEGRIAIFGRSWYHDAWNLGDERTFRDIVAFERQLAEGGVFVFKVFLHIGRKEQRRRLKERLRDSDAAWSVEPDEQQQNENYDSRFEAAERLFRATETEWAPWTIVPAEEERYAAVIFLTALRDAMRARLSCDGDGRGTALPETSVHSSVLESLDYSATLPKKSYEKRIGELQKELHTLQIETFRRGLPVVAVFEGVDAAGKGGAIRRLTESLYPRGYEVVPVGAPNDIERAHPYLWRFWRAFPEKGSFVVFDRSWYGRVLVERVEGFCREAEWRRAYREINEMERHLVTGGTVVVKFWLQISPEEQLRRFESRRDDPARTWKLTDEDWRNREKWPLYQEAAAEMLARTSTPEAPWTLVATDCKRLARVTILERLRDAIAAGLGR</sequence>
<dbReference type="EMBL" id="CP072943">
    <property type="protein sequence ID" value="QTX31394.1"/>
    <property type="molecule type" value="Genomic_DNA"/>
</dbReference>
<dbReference type="PANTHER" id="PTHR34383">
    <property type="entry name" value="POLYPHOSPHATE:AMP PHOSPHOTRANSFERASE-RELATED"/>
    <property type="match status" value="1"/>
</dbReference>
<dbReference type="Proteomes" id="UP000671879">
    <property type="component" value="Chromosome"/>
</dbReference>
<dbReference type="GO" id="GO:0006797">
    <property type="term" value="P:polyphosphate metabolic process"/>
    <property type="evidence" value="ECO:0007669"/>
    <property type="project" value="InterPro"/>
</dbReference>
<dbReference type="PANTHER" id="PTHR34383:SF3">
    <property type="entry name" value="POLYPHOSPHATE:AMP PHOSPHOTRANSFERASE"/>
    <property type="match status" value="1"/>
</dbReference>
<dbReference type="AlphaFoldDB" id="A0A9Q7AB30"/>
<dbReference type="SUPFAM" id="SSF52540">
    <property type="entry name" value="P-loop containing nucleoside triphosphate hydrolases"/>
    <property type="match status" value="2"/>
</dbReference>
<gene>
    <name evidence="2" type="primary">pap</name>
    <name evidence="2" type="ORF">KAR29_08370</name>
</gene>
<dbReference type="InterPro" id="IPR027417">
    <property type="entry name" value="P-loop_NTPase"/>
</dbReference>
<proteinExistence type="predicted"/>
<dbReference type="KEGG" id="aram:KAR29_08370"/>
<name>A0A9Q7AB30_9BACT</name>
<dbReference type="RefSeq" id="WP_274372550.1">
    <property type="nucleotide sequence ID" value="NZ_CP072943.1"/>
</dbReference>
<dbReference type="InterPro" id="IPR022488">
    <property type="entry name" value="PPK2-related"/>
</dbReference>
<feature type="domain" description="Polyphosphate kinase-2-related" evidence="1">
    <location>
        <begin position="253"/>
        <end position="472"/>
    </location>
</feature>
<dbReference type="InterPro" id="IPR022489">
    <property type="entry name" value="PolyP_AMP_Tfrase"/>
</dbReference>
<reference evidence="3" key="1">
    <citation type="submission" date="2021-04" db="EMBL/GenBank/DDBJ databases">
        <title>A novel Synergistetes isolate from a pyrite-forming mixed culture.</title>
        <authorList>
            <person name="Bunk B."/>
            <person name="Sproer C."/>
            <person name="Spring S."/>
            <person name="Pester M."/>
        </authorList>
    </citation>
    <scope>NUCLEOTIDE SEQUENCE [LARGE SCALE GENOMIC DNA]</scope>
    <source>
        <strain evidence="3">J.5.4.2-T.3.5.2</strain>
    </source>
</reference>
<accession>A0A9Q7AB30</accession>
<dbReference type="Pfam" id="PF03976">
    <property type="entry name" value="PPK2"/>
    <property type="match status" value="2"/>
</dbReference>
<feature type="domain" description="Polyphosphate kinase-2-related" evidence="1">
    <location>
        <begin position="20"/>
        <end position="220"/>
    </location>
</feature>